<feature type="domain" description="Hcy-binding" evidence="13">
    <location>
        <begin position="1"/>
        <end position="135"/>
    </location>
</feature>
<comment type="catalytic activity">
    <reaction evidence="11">
        <text>(6S)-5-methyl-5,6,7,8-tetrahydrofolate + NAD(+) = (6R)-5,10-methylene-5,6,7,8-tetrahydrofolate + NADH + H(+)</text>
        <dbReference type="Rhea" id="RHEA:19821"/>
        <dbReference type="ChEBI" id="CHEBI:15378"/>
        <dbReference type="ChEBI" id="CHEBI:15636"/>
        <dbReference type="ChEBI" id="CHEBI:18608"/>
        <dbReference type="ChEBI" id="CHEBI:57540"/>
        <dbReference type="ChEBI" id="CHEBI:57945"/>
        <dbReference type="EC" id="1.5.1.54"/>
    </reaction>
    <physiologicalReaction direction="right-to-left" evidence="11">
        <dbReference type="Rhea" id="RHEA:19823"/>
    </physiologicalReaction>
</comment>
<dbReference type="Proteomes" id="UP000612362">
    <property type="component" value="Unassembled WGS sequence"/>
</dbReference>
<evidence type="ECO:0000256" key="5">
    <source>
        <dbReference type="ARBA" id="ARBA00022603"/>
    </source>
</evidence>
<evidence type="ECO:0000256" key="3">
    <source>
        <dbReference type="ARBA" id="ARBA00006743"/>
    </source>
</evidence>
<comment type="pathway">
    <text evidence="2">One-carbon metabolism; tetrahydrofolate interconversion.</text>
</comment>
<dbReference type="InterPro" id="IPR029041">
    <property type="entry name" value="FAD-linked_oxidoreductase-like"/>
</dbReference>
<keyword evidence="6" id="KW-0285">Flavoprotein</keyword>
<accession>A0A8J3I070</accession>
<feature type="binding site" evidence="12">
    <location>
        <position position="121"/>
    </location>
    <ligand>
        <name>Zn(2+)</name>
        <dbReference type="ChEBI" id="CHEBI:29105"/>
    </ligand>
</feature>
<dbReference type="GO" id="GO:0046872">
    <property type="term" value="F:metal ion binding"/>
    <property type="evidence" value="ECO:0007669"/>
    <property type="project" value="UniProtKB-KW"/>
</dbReference>
<dbReference type="EC" id="1.5.1.54" evidence="10"/>
<dbReference type="InterPro" id="IPR003171">
    <property type="entry name" value="Mehydrof_redctse-like"/>
</dbReference>
<dbReference type="SUPFAM" id="SSF51730">
    <property type="entry name" value="FAD-linked oxidoreductase"/>
    <property type="match status" value="1"/>
</dbReference>
<proteinExistence type="inferred from homology"/>
<dbReference type="GO" id="GO:0071949">
    <property type="term" value="F:FAD binding"/>
    <property type="evidence" value="ECO:0007669"/>
    <property type="project" value="TreeGrafter"/>
</dbReference>
<evidence type="ECO:0000256" key="10">
    <source>
        <dbReference type="ARBA" id="ARBA00034529"/>
    </source>
</evidence>
<dbReference type="PANTHER" id="PTHR45754">
    <property type="entry name" value="METHYLENETETRAHYDROFOLATE REDUCTASE"/>
    <property type="match status" value="1"/>
</dbReference>
<organism evidence="14 15">
    <name type="scientific">Ktedonospora formicarum</name>
    <dbReference type="NCBI Taxonomy" id="2778364"/>
    <lineage>
        <taxon>Bacteria</taxon>
        <taxon>Bacillati</taxon>
        <taxon>Chloroflexota</taxon>
        <taxon>Ktedonobacteria</taxon>
        <taxon>Ktedonobacterales</taxon>
        <taxon>Ktedonobacteraceae</taxon>
        <taxon>Ktedonospora</taxon>
    </lineage>
</organism>
<keyword evidence="15" id="KW-1185">Reference proteome</keyword>
<evidence type="ECO:0000256" key="7">
    <source>
        <dbReference type="ARBA" id="ARBA00022679"/>
    </source>
</evidence>
<evidence type="ECO:0000256" key="1">
    <source>
        <dbReference type="ARBA" id="ARBA00001974"/>
    </source>
</evidence>
<dbReference type="InterPro" id="IPR036589">
    <property type="entry name" value="HCY_dom_sf"/>
</dbReference>
<comment type="cofactor">
    <cofactor evidence="12">
        <name>Zn(2+)</name>
        <dbReference type="ChEBI" id="CHEBI:29105"/>
    </cofactor>
</comment>
<feature type="binding site" evidence="12">
    <location>
        <position position="53"/>
    </location>
    <ligand>
        <name>Zn(2+)</name>
        <dbReference type="ChEBI" id="CHEBI:29105"/>
    </ligand>
</feature>
<dbReference type="GO" id="GO:0009086">
    <property type="term" value="P:methionine biosynthetic process"/>
    <property type="evidence" value="ECO:0007669"/>
    <property type="project" value="TreeGrafter"/>
</dbReference>
<comment type="caution">
    <text evidence="14">The sequence shown here is derived from an EMBL/GenBank/DDBJ whole genome shotgun (WGS) entry which is preliminary data.</text>
</comment>
<dbReference type="GO" id="GO:0032259">
    <property type="term" value="P:methylation"/>
    <property type="evidence" value="ECO:0007669"/>
    <property type="project" value="UniProtKB-KW"/>
</dbReference>
<dbReference type="GO" id="GO:0106312">
    <property type="term" value="F:methylenetetrahydrofolate reductase (NADH) activity"/>
    <property type="evidence" value="ECO:0007669"/>
    <property type="project" value="UniProtKB-EC"/>
</dbReference>
<evidence type="ECO:0000259" key="13">
    <source>
        <dbReference type="PROSITE" id="PS50970"/>
    </source>
</evidence>
<gene>
    <name evidence="14" type="ORF">KSX_13070</name>
</gene>
<name>A0A8J3I070_9CHLR</name>
<dbReference type="GO" id="GO:0008168">
    <property type="term" value="F:methyltransferase activity"/>
    <property type="evidence" value="ECO:0007669"/>
    <property type="project" value="UniProtKB-UniRule"/>
</dbReference>
<keyword evidence="9" id="KW-0560">Oxidoreductase</keyword>
<protein>
    <recommendedName>
        <fullName evidence="4">5,10-methylenetetrahydrofolate reductase</fullName>
        <ecNumber evidence="10">1.5.1.54</ecNumber>
    </recommendedName>
</protein>
<dbReference type="SUPFAM" id="SSF82282">
    <property type="entry name" value="Homocysteine S-methyltransferase"/>
    <property type="match status" value="1"/>
</dbReference>
<keyword evidence="12" id="KW-0479">Metal-binding</keyword>
<reference evidence="14" key="1">
    <citation type="submission" date="2020-10" db="EMBL/GenBank/DDBJ databases">
        <title>Taxonomic study of unclassified bacteria belonging to the class Ktedonobacteria.</title>
        <authorList>
            <person name="Yabe S."/>
            <person name="Wang C.M."/>
            <person name="Zheng Y."/>
            <person name="Sakai Y."/>
            <person name="Cavaletti L."/>
            <person name="Monciardini P."/>
            <person name="Donadio S."/>
        </authorList>
    </citation>
    <scope>NUCLEOTIDE SEQUENCE</scope>
    <source>
        <strain evidence="14">SOSP1-1</strain>
    </source>
</reference>
<keyword evidence="5 12" id="KW-0489">Methyltransferase</keyword>
<comment type="similarity">
    <text evidence="3">Belongs to the methylenetetrahydrofolate reductase family.</text>
</comment>
<evidence type="ECO:0000256" key="12">
    <source>
        <dbReference type="PROSITE-ProRule" id="PRU00333"/>
    </source>
</evidence>
<keyword evidence="8" id="KW-0274">FAD</keyword>
<dbReference type="EMBL" id="BNJF01000001">
    <property type="protein sequence ID" value="GHO43144.1"/>
    <property type="molecule type" value="Genomic_DNA"/>
</dbReference>
<dbReference type="Gene3D" id="3.20.20.330">
    <property type="entry name" value="Homocysteine-binding-like domain"/>
    <property type="match status" value="1"/>
</dbReference>
<dbReference type="CDD" id="cd00537">
    <property type="entry name" value="MTHFR"/>
    <property type="match status" value="1"/>
</dbReference>
<dbReference type="NCBIfam" id="NF006396">
    <property type="entry name" value="PRK08645.1"/>
    <property type="match status" value="1"/>
</dbReference>
<dbReference type="UniPathway" id="UPA00193"/>
<dbReference type="PANTHER" id="PTHR45754:SF3">
    <property type="entry name" value="METHYLENETETRAHYDROFOLATE REDUCTASE (NADPH)"/>
    <property type="match status" value="1"/>
</dbReference>
<dbReference type="Pfam" id="PF02574">
    <property type="entry name" value="S-methyl_trans"/>
    <property type="match status" value="1"/>
</dbReference>
<comment type="cofactor">
    <cofactor evidence="1">
        <name>FAD</name>
        <dbReference type="ChEBI" id="CHEBI:57692"/>
    </cofactor>
</comment>
<dbReference type="Pfam" id="PF02219">
    <property type="entry name" value="MTHFR"/>
    <property type="match status" value="1"/>
</dbReference>
<evidence type="ECO:0000256" key="2">
    <source>
        <dbReference type="ARBA" id="ARBA00004777"/>
    </source>
</evidence>
<evidence type="ECO:0000256" key="11">
    <source>
        <dbReference type="ARBA" id="ARBA00048628"/>
    </source>
</evidence>
<dbReference type="Gene3D" id="3.20.20.220">
    <property type="match status" value="1"/>
</dbReference>
<sequence>MRVALEAIRGLTDVPIVALMSFDEDNTVSSGEEPLTVAQTMSELGADVVGVNCALGPAGTYNVIESMSSEDPKRFLLAAQPNAGLPKRVGNRFIYVSTPDYFADYTRRFLESGVRLIGGCCGTTPQHIAAMRKVLAEYAPNVISEAPPTKRPAHLEVVYERDTETTGNPKARRTHLAQQLQAGRFVVSAEMRPPRSVKFTRFLQNAEYLRDVGVDTINITDNAMAHVRMSNVAAARLIQQHVGVETIIHFTPRDRNLMAVQSDLVGAHATDLRNILAVTGDPPTYGDFPNATGIWDVDSIGLIAILNNLNQGLDGRGRRLGTPGSFFIGCAATPPAADIELDLERLHRKIEAGANYIMTQPVYDPETLITYFERYTRNYGPVPIPILVGLQPLHSYQQAEKFHNEVPGIIIPEAVRERLRLAGDQASAVSLEIIKGLFDAILPHVQGAYIMPLDRYTLVGDLLPYIRERTAHFGATDENAASQ</sequence>
<dbReference type="PROSITE" id="PS50970">
    <property type="entry name" value="HCY"/>
    <property type="match status" value="1"/>
</dbReference>
<evidence type="ECO:0000256" key="8">
    <source>
        <dbReference type="ARBA" id="ARBA00022827"/>
    </source>
</evidence>
<evidence type="ECO:0000256" key="9">
    <source>
        <dbReference type="ARBA" id="ARBA00023002"/>
    </source>
</evidence>
<dbReference type="InterPro" id="IPR003726">
    <property type="entry name" value="HCY_dom"/>
</dbReference>
<evidence type="ECO:0000313" key="15">
    <source>
        <dbReference type="Proteomes" id="UP000612362"/>
    </source>
</evidence>
<evidence type="ECO:0000313" key="14">
    <source>
        <dbReference type="EMBL" id="GHO43144.1"/>
    </source>
</evidence>
<dbReference type="GO" id="GO:0035999">
    <property type="term" value="P:tetrahydrofolate interconversion"/>
    <property type="evidence" value="ECO:0007669"/>
    <property type="project" value="UniProtKB-UniPathway"/>
</dbReference>
<evidence type="ECO:0000256" key="6">
    <source>
        <dbReference type="ARBA" id="ARBA00022630"/>
    </source>
</evidence>
<keyword evidence="7 12" id="KW-0808">Transferase</keyword>
<keyword evidence="12" id="KW-0862">Zinc</keyword>
<dbReference type="AlphaFoldDB" id="A0A8J3I070"/>
<dbReference type="GO" id="GO:0005829">
    <property type="term" value="C:cytosol"/>
    <property type="evidence" value="ECO:0007669"/>
    <property type="project" value="TreeGrafter"/>
</dbReference>
<evidence type="ECO:0000256" key="4">
    <source>
        <dbReference type="ARBA" id="ARBA00016276"/>
    </source>
</evidence>
<feature type="binding site" evidence="12">
    <location>
        <position position="120"/>
    </location>
    <ligand>
        <name>Zn(2+)</name>
        <dbReference type="ChEBI" id="CHEBI:29105"/>
    </ligand>
</feature>